<keyword evidence="1" id="KW-1133">Transmembrane helix</keyword>
<sequence>MREDNKNVYREVQRPRQLWLWGLILLGVAYMWYWFIQQIIYDVDIGNNPAPDVITIVFWLVFGVALPGLFGLLKLIIEVHTDGIYIRFFPFNFQYKKYLFRNLNDYERITYNSLKKFGGWGIRINTKGEIAYNMSGTEGIKLKLKDNTVIIGTQEPDQLKKALDSVLKHNKD</sequence>
<dbReference type="EMBL" id="FNHF01000001">
    <property type="protein sequence ID" value="SDL85719.1"/>
    <property type="molecule type" value="Genomic_DNA"/>
</dbReference>
<dbReference type="STRING" id="482461.SAMN05216244_0996"/>
<dbReference type="Proteomes" id="UP000182347">
    <property type="component" value="Unassembled WGS sequence"/>
</dbReference>
<protein>
    <submittedName>
        <fullName evidence="2">Uncharacterized protein</fullName>
    </submittedName>
</protein>
<organism evidence="2 3">
    <name type="scientific">Sediminibacillus halophilus</name>
    <dbReference type="NCBI Taxonomy" id="482461"/>
    <lineage>
        <taxon>Bacteria</taxon>
        <taxon>Bacillati</taxon>
        <taxon>Bacillota</taxon>
        <taxon>Bacilli</taxon>
        <taxon>Bacillales</taxon>
        <taxon>Bacillaceae</taxon>
        <taxon>Sediminibacillus</taxon>
    </lineage>
</organism>
<evidence type="ECO:0000313" key="3">
    <source>
        <dbReference type="Proteomes" id="UP000182347"/>
    </source>
</evidence>
<keyword evidence="1" id="KW-0472">Membrane</keyword>
<keyword evidence="1" id="KW-0812">Transmembrane</keyword>
<feature type="transmembrane region" description="Helical" evidence="1">
    <location>
        <begin position="18"/>
        <end position="36"/>
    </location>
</feature>
<feature type="transmembrane region" description="Helical" evidence="1">
    <location>
        <begin position="56"/>
        <end position="77"/>
    </location>
</feature>
<dbReference type="InterPro" id="IPR046139">
    <property type="entry name" value="DUF6141"/>
</dbReference>
<accession>A0A1G9NH23</accession>
<gene>
    <name evidence="2" type="ORF">SAMN05216244_0996</name>
</gene>
<evidence type="ECO:0000256" key="1">
    <source>
        <dbReference type="SAM" id="Phobius"/>
    </source>
</evidence>
<name>A0A1G9NH23_9BACI</name>
<dbReference type="RefSeq" id="WP_074597722.1">
    <property type="nucleotide sequence ID" value="NZ_FNHF01000001.1"/>
</dbReference>
<evidence type="ECO:0000313" key="2">
    <source>
        <dbReference type="EMBL" id="SDL85719.1"/>
    </source>
</evidence>
<dbReference type="AlphaFoldDB" id="A0A1G9NH23"/>
<reference evidence="3" key="1">
    <citation type="submission" date="2016-10" db="EMBL/GenBank/DDBJ databases">
        <authorList>
            <person name="Varghese N."/>
            <person name="Submissions S."/>
        </authorList>
    </citation>
    <scope>NUCLEOTIDE SEQUENCE [LARGE SCALE GENOMIC DNA]</scope>
    <source>
        <strain evidence="3">CGMCC 1.6199</strain>
    </source>
</reference>
<dbReference type="Pfam" id="PF19638">
    <property type="entry name" value="DUF6141"/>
    <property type="match status" value="1"/>
</dbReference>
<dbReference type="OrthoDB" id="582675at2"/>
<keyword evidence="3" id="KW-1185">Reference proteome</keyword>
<proteinExistence type="predicted"/>